<evidence type="ECO:0000256" key="5">
    <source>
        <dbReference type="ARBA" id="ARBA00022884"/>
    </source>
</evidence>
<dbReference type="Gene3D" id="3.30.230.10">
    <property type="match status" value="1"/>
</dbReference>
<evidence type="ECO:0000256" key="4">
    <source>
        <dbReference type="ARBA" id="ARBA00022801"/>
    </source>
</evidence>
<comment type="caution">
    <text evidence="6">The sequence shown here is derived from an EMBL/GenBank/DDBJ whole genome shotgun (WGS) entry which is preliminary data.</text>
</comment>
<evidence type="ECO:0000313" key="7">
    <source>
        <dbReference type="Proteomes" id="UP000033907"/>
    </source>
</evidence>
<organism evidence="6 7">
    <name type="scientific">Candidatus Nomurabacteria bacterium GW2011_GWF2_43_24</name>
    <dbReference type="NCBI Taxonomy" id="1618778"/>
    <lineage>
        <taxon>Bacteria</taxon>
        <taxon>Candidatus Nomuraibacteriota</taxon>
    </lineage>
</organism>
<dbReference type="GO" id="GO:0000049">
    <property type="term" value="F:tRNA binding"/>
    <property type="evidence" value="ECO:0007669"/>
    <property type="project" value="InterPro"/>
</dbReference>
<evidence type="ECO:0000256" key="2">
    <source>
        <dbReference type="ARBA" id="ARBA00022722"/>
    </source>
</evidence>
<name>A0A0G1HKU2_9BACT</name>
<dbReference type="GO" id="GO:0008033">
    <property type="term" value="P:tRNA processing"/>
    <property type="evidence" value="ECO:0007669"/>
    <property type="project" value="UniProtKB-KW"/>
</dbReference>
<accession>A0A0G1HKU2</accession>
<protein>
    <submittedName>
        <fullName evidence="6">Uncharacterized protein</fullName>
    </submittedName>
</protein>
<sequence>MLYTTHHVANISTKKEKKSQGPRIFSQIQNKNRPECAGEKASKRQEKIIRLSMLSKKNRVDKKAVERIFKEGKTLNFSCFSFRFILTNTPISPRISFVAPKDVAKLAVKRNSLRRRGYAVLKKHIKYFPAGLLGVFVFKRYQDDALIIENEIKNIVNKIN</sequence>
<dbReference type="AlphaFoldDB" id="A0A0G1HKU2"/>
<keyword evidence="3" id="KW-0255">Endonuclease</keyword>
<keyword evidence="4" id="KW-0378">Hydrolase</keyword>
<reference evidence="6 7" key="1">
    <citation type="journal article" date="2015" name="Nature">
        <title>rRNA introns, odd ribosomes, and small enigmatic genomes across a large radiation of phyla.</title>
        <authorList>
            <person name="Brown C.T."/>
            <person name="Hug L.A."/>
            <person name="Thomas B.C."/>
            <person name="Sharon I."/>
            <person name="Castelle C.J."/>
            <person name="Singh A."/>
            <person name="Wilkins M.J."/>
            <person name="Williams K.H."/>
            <person name="Banfield J.F."/>
        </authorList>
    </citation>
    <scope>NUCLEOTIDE SEQUENCE [LARGE SCALE GENOMIC DNA]</scope>
</reference>
<dbReference type="InterPro" id="IPR000100">
    <property type="entry name" value="RNase_P"/>
</dbReference>
<keyword evidence="5" id="KW-0694">RNA-binding</keyword>
<dbReference type="SUPFAM" id="SSF54211">
    <property type="entry name" value="Ribosomal protein S5 domain 2-like"/>
    <property type="match status" value="1"/>
</dbReference>
<evidence type="ECO:0000256" key="3">
    <source>
        <dbReference type="ARBA" id="ARBA00022759"/>
    </source>
</evidence>
<dbReference type="Pfam" id="PF00825">
    <property type="entry name" value="Ribonuclease_P"/>
    <property type="match status" value="1"/>
</dbReference>
<dbReference type="GO" id="GO:0004526">
    <property type="term" value="F:ribonuclease P activity"/>
    <property type="evidence" value="ECO:0007669"/>
    <property type="project" value="InterPro"/>
</dbReference>
<evidence type="ECO:0000256" key="1">
    <source>
        <dbReference type="ARBA" id="ARBA00022694"/>
    </source>
</evidence>
<proteinExistence type="predicted"/>
<dbReference type="Proteomes" id="UP000033907">
    <property type="component" value="Unassembled WGS sequence"/>
</dbReference>
<dbReference type="InterPro" id="IPR020568">
    <property type="entry name" value="Ribosomal_Su5_D2-typ_SF"/>
</dbReference>
<gene>
    <name evidence="6" type="ORF">UV91_C0005G0047</name>
</gene>
<dbReference type="InterPro" id="IPR014721">
    <property type="entry name" value="Ribsml_uS5_D2-typ_fold_subgr"/>
</dbReference>
<keyword evidence="1" id="KW-0819">tRNA processing</keyword>
<keyword evidence="2" id="KW-0540">Nuclease</keyword>
<evidence type="ECO:0000313" key="6">
    <source>
        <dbReference type="EMBL" id="KKT11499.1"/>
    </source>
</evidence>
<dbReference type="EMBL" id="LCGH01000005">
    <property type="protein sequence ID" value="KKT11499.1"/>
    <property type="molecule type" value="Genomic_DNA"/>
</dbReference>